<dbReference type="InterPro" id="IPR013210">
    <property type="entry name" value="LRR_N_plant-typ"/>
</dbReference>
<keyword evidence="4" id="KW-0677">Repeat</keyword>
<keyword evidence="10" id="KW-1185">Reference proteome</keyword>
<dbReference type="EMBL" id="CP136898">
    <property type="protein sequence ID" value="WOL19478.1"/>
    <property type="molecule type" value="Genomic_DNA"/>
</dbReference>
<dbReference type="AlphaFoldDB" id="A0AAQ3L6D2"/>
<evidence type="ECO:0000256" key="1">
    <source>
        <dbReference type="ARBA" id="ARBA00004196"/>
    </source>
</evidence>
<evidence type="ECO:0000256" key="7">
    <source>
        <dbReference type="SAM" id="SignalP"/>
    </source>
</evidence>
<dbReference type="InterPro" id="IPR051848">
    <property type="entry name" value="PGIP"/>
</dbReference>
<feature type="chain" id="PRO_5042855399" evidence="7">
    <location>
        <begin position="22"/>
        <end position="370"/>
    </location>
</feature>
<evidence type="ECO:0000256" key="4">
    <source>
        <dbReference type="ARBA" id="ARBA00022737"/>
    </source>
</evidence>
<evidence type="ECO:0000259" key="8">
    <source>
        <dbReference type="Pfam" id="PF08263"/>
    </source>
</evidence>
<dbReference type="InterPro" id="IPR001611">
    <property type="entry name" value="Leu-rich_rpt"/>
</dbReference>
<evidence type="ECO:0000256" key="2">
    <source>
        <dbReference type="ARBA" id="ARBA00022614"/>
    </source>
</evidence>
<comment type="subcellular location">
    <subcellularLocation>
        <location evidence="1">Cell envelope</location>
    </subcellularLocation>
</comment>
<organism evidence="9 10">
    <name type="scientific">Canna indica</name>
    <name type="common">Indian-shot</name>
    <dbReference type="NCBI Taxonomy" id="4628"/>
    <lineage>
        <taxon>Eukaryota</taxon>
        <taxon>Viridiplantae</taxon>
        <taxon>Streptophyta</taxon>
        <taxon>Embryophyta</taxon>
        <taxon>Tracheophyta</taxon>
        <taxon>Spermatophyta</taxon>
        <taxon>Magnoliopsida</taxon>
        <taxon>Liliopsida</taxon>
        <taxon>Zingiberales</taxon>
        <taxon>Cannaceae</taxon>
        <taxon>Canna</taxon>
    </lineage>
</organism>
<feature type="signal peptide" evidence="7">
    <location>
        <begin position="1"/>
        <end position="21"/>
    </location>
</feature>
<accession>A0AAQ3L6D2</accession>
<proteinExistence type="inferred from homology"/>
<evidence type="ECO:0000256" key="6">
    <source>
        <dbReference type="ARBA" id="ARBA00038043"/>
    </source>
</evidence>
<dbReference type="SUPFAM" id="SSF52058">
    <property type="entry name" value="L domain-like"/>
    <property type="match status" value="1"/>
</dbReference>
<dbReference type="Pfam" id="PF13855">
    <property type="entry name" value="LRR_8"/>
    <property type="match status" value="1"/>
</dbReference>
<feature type="domain" description="Leucine-rich repeat-containing N-terminal plant-type" evidence="8">
    <location>
        <begin position="29"/>
        <end position="68"/>
    </location>
</feature>
<dbReference type="Pfam" id="PF00560">
    <property type="entry name" value="LRR_1"/>
    <property type="match status" value="6"/>
</dbReference>
<evidence type="ECO:0000313" key="10">
    <source>
        <dbReference type="Proteomes" id="UP001327560"/>
    </source>
</evidence>
<keyword evidence="2" id="KW-0433">Leucine-rich repeat</keyword>
<protein>
    <submittedName>
        <fullName evidence="9">DNA-damage-repair/toleration protein</fullName>
    </submittedName>
</protein>
<dbReference type="FunFam" id="3.80.10.10:FF:000544">
    <property type="entry name" value="Leucine-rich repeat receptor-like serine/threonine-protein kinase BAM3"/>
    <property type="match status" value="1"/>
</dbReference>
<sequence>MAPRLLPFVLLVAATASTVWAEGSVKCSESDRDALLAIRSALSESHLGIFSSWTGDDCCSDWYGVSCDPSAGRVTGISLRGESPDPIVANAGRAGALMYGRISPEVCRLDRLTTLIIADWKHISGPIPPCLTSLPLRILDLVGNRLSGPIPDDIGNLAHLTVLNVADNHLSGTIPASLSSLSSLMHLDLSNNQISGAIPSDFGNLGMLSRVLLARNRISGGIPSSVGSMSRLADLDLAENRISGKIPASLGSSPVLSSLYLGSNRLSGGIPSALVASQGLGILNLSRNIIEGEIPDSFSSGSYYTSLDLSYNQLSGAVPKTLESAAYVGHLDLSNNKLNGAIPSGSPFDHLEAASFAGNSGLCGGPLPAC</sequence>
<dbReference type="Gene3D" id="3.80.10.10">
    <property type="entry name" value="Ribonuclease Inhibitor"/>
    <property type="match status" value="2"/>
</dbReference>
<reference evidence="9 10" key="1">
    <citation type="submission" date="2023-10" db="EMBL/GenBank/DDBJ databases">
        <title>Chromosome-scale genome assembly provides insights into flower coloration mechanisms of Canna indica.</title>
        <authorList>
            <person name="Li C."/>
        </authorList>
    </citation>
    <scope>NUCLEOTIDE SEQUENCE [LARGE SCALE GENOMIC DNA]</scope>
    <source>
        <tissue evidence="9">Flower</tissue>
    </source>
</reference>
<comment type="similarity">
    <text evidence="6">Belongs to the polygalacturonase-inhibiting protein family.</text>
</comment>
<dbReference type="Proteomes" id="UP001327560">
    <property type="component" value="Chromosome 9"/>
</dbReference>
<dbReference type="FunFam" id="3.80.10.10:FF:000041">
    <property type="entry name" value="LRR receptor-like serine/threonine-protein kinase ERECTA"/>
    <property type="match status" value="1"/>
</dbReference>
<evidence type="ECO:0000256" key="3">
    <source>
        <dbReference type="ARBA" id="ARBA00022729"/>
    </source>
</evidence>
<dbReference type="InterPro" id="IPR032675">
    <property type="entry name" value="LRR_dom_sf"/>
</dbReference>
<dbReference type="PANTHER" id="PTHR48059:SF30">
    <property type="entry name" value="OS06G0587000 PROTEIN"/>
    <property type="match status" value="1"/>
</dbReference>
<evidence type="ECO:0000256" key="5">
    <source>
        <dbReference type="ARBA" id="ARBA00023180"/>
    </source>
</evidence>
<name>A0AAQ3L6D2_9LILI</name>
<gene>
    <name evidence="9" type="ORF">Cni_G28276</name>
</gene>
<dbReference type="PANTHER" id="PTHR48059">
    <property type="entry name" value="POLYGALACTURONASE INHIBITOR 1"/>
    <property type="match status" value="1"/>
</dbReference>
<dbReference type="Pfam" id="PF08263">
    <property type="entry name" value="LRRNT_2"/>
    <property type="match status" value="1"/>
</dbReference>
<keyword evidence="5" id="KW-0325">Glycoprotein</keyword>
<evidence type="ECO:0000313" key="9">
    <source>
        <dbReference type="EMBL" id="WOL19478.1"/>
    </source>
</evidence>
<keyword evidence="3 7" id="KW-0732">Signal</keyword>